<dbReference type="EMBL" id="BPLR01021023">
    <property type="protein sequence ID" value="GIX85026.1"/>
    <property type="molecule type" value="Genomic_DNA"/>
</dbReference>
<evidence type="ECO:0000313" key="2">
    <source>
        <dbReference type="Proteomes" id="UP001054945"/>
    </source>
</evidence>
<accession>A0AAV4NM59</accession>
<dbReference type="Proteomes" id="UP001054945">
    <property type="component" value="Unassembled WGS sequence"/>
</dbReference>
<gene>
    <name evidence="1" type="ORF">CEXT_258011</name>
</gene>
<keyword evidence="2" id="KW-1185">Reference proteome</keyword>
<name>A0AAV4NM59_CAEEX</name>
<organism evidence="1 2">
    <name type="scientific">Caerostris extrusa</name>
    <name type="common">Bark spider</name>
    <name type="synonym">Caerostris bankana</name>
    <dbReference type="NCBI Taxonomy" id="172846"/>
    <lineage>
        <taxon>Eukaryota</taxon>
        <taxon>Metazoa</taxon>
        <taxon>Ecdysozoa</taxon>
        <taxon>Arthropoda</taxon>
        <taxon>Chelicerata</taxon>
        <taxon>Arachnida</taxon>
        <taxon>Araneae</taxon>
        <taxon>Araneomorphae</taxon>
        <taxon>Entelegynae</taxon>
        <taxon>Araneoidea</taxon>
        <taxon>Araneidae</taxon>
        <taxon>Caerostris</taxon>
    </lineage>
</organism>
<dbReference type="AlphaFoldDB" id="A0AAV4NM59"/>
<protein>
    <submittedName>
        <fullName evidence="1">Uncharacterized protein</fullName>
    </submittedName>
</protein>
<sequence length="236" mass="26843">MPGRFPTTVHCSFPRTNNADIPVEGLSMGAVRRECGGGWHSQMQFTGAKENWRISANSNKKLLHRLDEERTSSITSRANYSLIQVTRLCYLVIKLPPPTATIGQKPEERCVSFVSKQIYVARNWWRWLLIETRAYRDSLKQKKIAGYRQTATKNSTNKTSPSIGRGAHLIHYLKDPLFPNPSHSVVLPRYKITTTDSNYWSKTGGEVPVSKRNLCREKLVEVVCDRNQSLPVQGNK</sequence>
<comment type="caution">
    <text evidence="1">The sequence shown here is derived from an EMBL/GenBank/DDBJ whole genome shotgun (WGS) entry which is preliminary data.</text>
</comment>
<reference evidence="1 2" key="1">
    <citation type="submission" date="2021-06" db="EMBL/GenBank/DDBJ databases">
        <title>Caerostris extrusa draft genome.</title>
        <authorList>
            <person name="Kono N."/>
            <person name="Arakawa K."/>
        </authorList>
    </citation>
    <scope>NUCLEOTIDE SEQUENCE [LARGE SCALE GENOMIC DNA]</scope>
</reference>
<evidence type="ECO:0000313" key="1">
    <source>
        <dbReference type="EMBL" id="GIX85026.1"/>
    </source>
</evidence>
<proteinExistence type="predicted"/>